<gene>
    <name evidence="2" type="ORF">ACFQND_25365</name>
</gene>
<dbReference type="Gene3D" id="3.40.190.150">
    <property type="entry name" value="Bordetella uptake gene, domain 1"/>
    <property type="match status" value="1"/>
</dbReference>
<dbReference type="PANTHER" id="PTHR42928:SF5">
    <property type="entry name" value="BLR1237 PROTEIN"/>
    <property type="match status" value="1"/>
</dbReference>
<dbReference type="InterPro" id="IPR042100">
    <property type="entry name" value="Bug_dom1"/>
</dbReference>
<proteinExistence type="inferred from homology"/>
<organism evidence="2 3">
    <name type="scientific">Polaromonas aquatica</name>
    <dbReference type="NCBI Taxonomy" id="332657"/>
    <lineage>
        <taxon>Bacteria</taxon>
        <taxon>Pseudomonadati</taxon>
        <taxon>Pseudomonadota</taxon>
        <taxon>Betaproteobacteria</taxon>
        <taxon>Burkholderiales</taxon>
        <taxon>Comamonadaceae</taxon>
        <taxon>Polaromonas</taxon>
    </lineage>
</organism>
<dbReference type="InterPro" id="IPR005064">
    <property type="entry name" value="BUG"/>
</dbReference>
<dbReference type="Pfam" id="PF03401">
    <property type="entry name" value="TctC"/>
    <property type="match status" value="1"/>
</dbReference>
<dbReference type="RefSeq" id="WP_371438824.1">
    <property type="nucleotide sequence ID" value="NZ_JBHSRS010000084.1"/>
</dbReference>
<evidence type="ECO:0000313" key="2">
    <source>
        <dbReference type="EMBL" id="MFC6284569.1"/>
    </source>
</evidence>
<sequence>MAAARDDVRSGRLKLLAIANTSNSSIFPDVPTLQEAGLKDFDASTVYGIYAPAGTPANVVARLNEEINKALQLKPVRDRIAALGAEVVTGTPADLARSNQDDGKRFGAIAKALHIRPD</sequence>
<accession>A0ABW1U4J3</accession>
<evidence type="ECO:0000313" key="3">
    <source>
        <dbReference type="Proteomes" id="UP001596270"/>
    </source>
</evidence>
<dbReference type="PANTHER" id="PTHR42928">
    <property type="entry name" value="TRICARBOXYLATE-BINDING PROTEIN"/>
    <property type="match status" value="1"/>
</dbReference>
<comment type="similarity">
    <text evidence="1">Belongs to the UPF0065 (bug) family.</text>
</comment>
<name>A0ABW1U4J3_9BURK</name>
<dbReference type="Gene3D" id="3.40.190.10">
    <property type="entry name" value="Periplasmic binding protein-like II"/>
    <property type="match status" value="1"/>
</dbReference>
<dbReference type="Proteomes" id="UP001596270">
    <property type="component" value="Unassembled WGS sequence"/>
</dbReference>
<evidence type="ECO:0000256" key="1">
    <source>
        <dbReference type="ARBA" id="ARBA00006987"/>
    </source>
</evidence>
<protein>
    <submittedName>
        <fullName evidence="2">Bug family tripartite tricarboxylate transporter substrate binding protein</fullName>
    </submittedName>
</protein>
<keyword evidence="3" id="KW-1185">Reference proteome</keyword>
<reference evidence="3" key="1">
    <citation type="journal article" date="2019" name="Int. J. Syst. Evol. Microbiol.">
        <title>The Global Catalogue of Microorganisms (GCM) 10K type strain sequencing project: providing services to taxonomists for standard genome sequencing and annotation.</title>
        <authorList>
            <consortium name="The Broad Institute Genomics Platform"/>
            <consortium name="The Broad Institute Genome Sequencing Center for Infectious Disease"/>
            <person name="Wu L."/>
            <person name="Ma J."/>
        </authorList>
    </citation>
    <scope>NUCLEOTIDE SEQUENCE [LARGE SCALE GENOMIC DNA]</scope>
    <source>
        <strain evidence="3">CCUG 39402</strain>
    </source>
</reference>
<dbReference type="EMBL" id="JBHSRS010000084">
    <property type="protein sequence ID" value="MFC6284569.1"/>
    <property type="molecule type" value="Genomic_DNA"/>
</dbReference>
<comment type="caution">
    <text evidence="2">The sequence shown here is derived from an EMBL/GenBank/DDBJ whole genome shotgun (WGS) entry which is preliminary data.</text>
</comment>